<accession>E3CW15</accession>
<proteinExistence type="inferred from homology"/>
<dbReference type="eggNOG" id="COG1390">
    <property type="taxonomic scope" value="Bacteria"/>
</dbReference>
<name>E3CW15_9BACT</name>
<dbReference type="PaxDb" id="584708-Apau_1855"/>
<comment type="similarity">
    <text evidence="1">Belongs to the V-ATPase E subunit family.</text>
</comment>
<dbReference type="Gene3D" id="3.30.2320.30">
    <property type="entry name" value="ATP synthase, E subunit, C-terminal"/>
    <property type="match status" value="1"/>
</dbReference>
<evidence type="ECO:0000313" key="4">
    <source>
        <dbReference type="EMBL" id="EFQ24270.1"/>
    </source>
</evidence>
<keyword evidence="2" id="KW-0813">Transport</keyword>
<keyword evidence="3" id="KW-0406">Ion transport</keyword>
<reference evidence="4 5" key="1">
    <citation type="journal article" date="2010" name="Stand. Genomic Sci.">
        <title>Non-contiguous finished genome sequence of Aminomonas paucivorans type strain (GLU-3).</title>
        <authorList>
            <person name="Pitluck S."/>
            <person name="Yasawong M."/>
            <person name="Held B."/>
            <person name="Lapidus A."/>
            <person name="Nolan M."/>
            <person name="Copeland A."/>
            <person name="Lucas S."/>
            <person name="Del Rio T.G."/>
            <person name="Tice H."/>
            <person name="Cheng J.F."/>
            <person name="Chertkov O."/>
            <person name="Goodwin L."/>
            <person name="Tapia R."/>
            <person name="Han C."/>
            <person name="Liolios K."/>
            <person name="Ivanova N."/>
            <person name="Mavromatis K."/>
            <person name="Ovchinnikova G."/>
            <person name="Pati A."/>
            <person name="Chen A."/>
            <person name="Palaniappan K."/>
            <person name="Land M."/>
            <person name="Hauser L."/>
            <person name="Chang Y.J."/>
            <person name="Jeffries C.D."/>
            <person name="Pukall R."/>
            <person name="Spring S."/>
            <person name="Rohde M."/>
            <person name="Sikorski J."/>
            <person name="Goker M."/>
            <person name="Woyke T."/>
            <person name="Bristow J."/>
            <person name="Eisen J.A."/>
            <person name="Markowitz V."/>
            <person name="Hugenholtz P."/>
            <person name="Kyrpides N.C."/>
            <person name="Klenk H.P."/>
        </authorList>
    </citation>
    <scope>NUCLEOTIDE SEQUENCE [LARGE SCALE GENOMIC DNA]</scope>
    <source>
        <strain evidence="4 5">DSM 12260</strain>
    </source>
</reference>
<keyword evidence="5" id="KW-1185">Reference proteome</keyword>
<dbReference type="EMBL" id="CM001022">
    <property type="protein sequence ID" value="EFQ24270.1"/>
    <property type="molecule type" value="Genomic_DNA"/>
</dbReference>
<evidence type="ECO:0000256" key="1">
    <source>
        <dbReference type="ARBA" id="ARBA00005901"/>
    </source>
</evidence>
<dbReference type="AlphaFoldDB" id="E3CW15"/>
<dbReference type="InterPro" id="IPR038495">
    <property type="entry name" value="ATPase_E_C"/>
</dbReference>
<organism evidence="4 5">
    <name type="scientific">Aminomonas paucivorans DSM 12260</name>
    <dbReference type="NCBI Taxonomy" id="584708"/>
    <lineage>
        <taxon>Bacteria</taxon>
        <taxon>Thermotogati</taxon>
        <taxon>Synergistota</taxon>
        <taxon>Synergistia</taxon>
        <taxon>Synergistales</taxon>
        <taxon>Synergistaceae</taxon>
        <taxon>Aminomonas</taxon>
    </lineage>
</organism>
<dbReference type="Gene3D" id="1.20.5.620">
    <property type="entry name" value="F1F0 ATP synthase subunit B, membrane domain"/>
    <property type="match status" value="1"/>
</dbReference>
<dbReference type="OrthoDB" id="4629at2"/>
<dbReference type="InterPro" id="IPR002842">
    <property type="entry name" value="ATPase_V1_Esu"/>
</dbReference>
<evidence type="ECO:0000256" key="2">
    <source>
        <dbReference type="ARBA" id="ARBA00022448"/>
    </source>
</evidence>
<evidence type="ECO:0000256" key="3">
    <source>
        <dbReference type="ARBA" id="ARBA00023065"/>
    </source>
</evidence>
<sequence length="204" mass="23150">MSDVQNEKLNALRDIILDRADGQRSVLLREAKQEADTWTAQESEKLDRETDLVLQDARNRSEDIRRRQILTAERERSTETLRLQNRLLGEALGMLQDELVRLRDRDDYPQILAGLVLEGVAAAGQEGTYRVRLAAADAALGDQVVWMVKTERPGLELTFDPNPAPVLGGVWLASEDGRRQVNADWHQRAREMADELAERLMPLL</sequence>
<gene>
    <name evidence="4" type="ORF">Apau_1855</name>
</gene>
<protein>
    <recommendedName>
        <fullName evidence="6">H+transporting two-sector ATPase E subunit</fullName>
    </recommendedName>
</protein>
<evidence type="ECO:0008006" key="6">
    <source>
        <dbReference type="Google" id="ProtNLM"/>
    </source>
</evidence>
<dbReference type="SUPFAM" id="SSF160527">
    <property type="entry name" value="V-type ATPase subunit E-like"/>
    <property type="match status" value="1"/>
</dbReference>
<dbReference type="HOGENOM" id="CLU_1331404_0_0_0"/>
<evidence type="ECO:0000313" key="5">
    <source>
        <dbReference type="Proteomes" id="UP000005096"/>
    </source>
</evidence>
<dbReference type="GO" id="GO:0033178">
    <property type="term" value="C:proton-transporting two-sector ATPase complex, catalytic domain"/>
    <property type="evidence" value="ECO:0007669"/>
    <property type="project" value="InterPro"/>
</dbReference>
<dbReference type="Proteomes" id="UP000005096">
    <property type="component" value="Chromosome"/>
</dbReference>
<dbReference type="GO" id="GO:0046961">
    <property type="term" value="F:proton-transporting ATPase activity, rotational mechanism"/>
    <property type="evidence" value="ECO:0007669"/>
    <property type="project" value="InterPro"/>
</dbReference>
<dbReference type="Pfam" id="PF01991">
    <property type="entry name" value="vATP-synt_E"/>
    <property type="match status" value="1"/>
</dbReference>
<dbReference type="STRING" id="584708.Apau_1855"/>
<dbReference type="RefSeq" id="WP_006301502.1">
    <property type="nucleotide sequence ID" value="NZ_CM001022.1"/>
</dbReference>